<proteinExistence type="predicted"/>
<reference evidence="2 3" key="1">
    <citation type="journal article" date="2015" name="Genome Announc.">
        <title>Genome Assemblies of Three Soil-Associated Devosia species: D. insulae, D. limi, and D. soli.</title>
        <authorList>
            <person name="Hassan Y.I."/>
            <person name="Lepp D."/>
            <person name="Zhou T."/>
        </authorList>
    </citation>
    <scope>NUCLEOTIDE SEQUENCE [LARGE SCALE GENOMIC DNA]</scope>
    <source>
        <strain evidence="2 3">DS-56</strain>
    </source>
</reference>
<dbReference type="Pfam" id="PF08878">
    <property type="entry name" value="HamA"/>
    <property type="match status" value="1"/>
</dbReference>
<feature type="domain" description="Anti-bacteriophage protein A/HamA C-terminal" evidence="1">
    <location>
        <begin position="6"/>
        <end position="249"/>
    </location>
</feature>
<protein>
    <recommendedName>
        <fullName evidence="1">Anti-bacteriophage protein A/HamA C-terminal domain-containing protein</fullName>
    </recommendedName>
</protein>
<gene>
    <name evidence="2" type="ORF">VW23_011820</name>
</gene>
<keyword evidence="3" id="KW-1185">Reference proteome</keyword>
<organism evidence="2 3">
    <name type="scientific">Devosia insulae DS-56</name>
    <dbReference type="NCBI Taxonomy" id="1116389"/>
    <lineage>
        <taxon>Bacteria</taxon>
        <taxon>Pseudomonadati</taxon>
        <taxon>Pseudomonadota</taxon>
        <taxon>Alphaproteobacteria</taxon>
        <taxon>Hyphomicrobiales</taxon>
        <taxon>Devosiaceae</taxon>
        <taxon>Devosia</taxon>
    </lineage>
</organism>
<dbReference type="RefSeq" id="WP_069908456.1">
    <property type="nucleotide sequence ID" value="NZ_LAJE02000073.1"/>
</dbReference>
<accession>A0A1E5XUY6</accession>
<dbReference type="AlphaFoldDB" id="A0A1E5XUY6"/>
<sequence>MGIKDWCKTKSSKVGSHDLTVLELEAGKFEEAGDAVAKAVPSHYASQDRVAGILKRLGKKAAARFIKEKLPESKKIRSGDLGEILGSSYVNEATSYDTGINKLRWKDHREMAMRGDDLIAFQPVDGPDKIRFLKGEVKSAKTMTAAILGKARTALKKSYSRPSPHALQFIADRLHDEGDDELADLIDDAVLLDRMKLSQVSHMIFAFSGNDASALLSANVEAYTGQVAQSVVGLRIKEHQEFIASVFGKVVISADGK</sequence>
<evidence type="ECO:0000259" key="1">
    <source>
        <dbReference type="Pfam" id="PF08878"/>
    </source>
</evidence>
<dbReference type="InterPro" id="IPR014976">
    <property type="entry name" value="AbpA_HamA_C"/>
</dbReference>
<comment type="caution">
    <text evidence="2">The sequence shown here is derived from an EMBL/GenBank/DDBJ whole genome shotgun (WGS) entry which is preliminary data.</text>
</comment>
<dbReference type="Proteomes" id="UP000095463">
    <property type="component" value="Unassembled WGS sequence"/>
</dbReference>
<name>A0A1E5XUY6_9HYPH</name>
<evidence type="ECO:0000313" key="3">
    <source>
        <dbReference type="Proteomes" id="UP000095463"/>
    </source>
</evidence>
<dbReference type="EMBL" id="LAJE02000073">
    <property type="protein sequence ID" value="OEO32399.1"/>
    <property type="molecule type" value="Genomic_DNA"/>
</dbReference>
<evidence type="ECO:0000313" key="2">
    <source>
        <dbReference type="EMBL" id="OEO32399.1"/>
    </source>
</evidence>